<accession>A0AAD4F4T4</accession>
<dbReference type="Proteomes" id="UP001197093">
    <property type="component" value="Unassembled WGS sequence"/>
</dbReference>
<reference evidence="1" key="1">
    <citation type="submission" date="2023-02" db="EMBL/GenBank/DDBJ databases">
        <authorList>
            <person name="Palmer J.M."/>
        </authorList>
    </citation>
    <scope>NUCLEOTIDE SEQUENCE</scope>
    <source>
        <strain evidence="1">FW57</strain>
    </source>
</reference>
<organism evidence="1 2">
    <name type="scientific">Staphylotrichum longicolle</name>
    <dbReference type="NCBI Taxonomy" id="669026"/>
    <lineage>
        <taxon>Eukaryota</taxon>
        <taxon>Fungi</taxon>
        <taxon>Dikarya</taxon>
        <taxon>Ascomycota</taxon>
        <taxon>Pezizomycotina</taxon>
        <taxon>Sordariomycetes</taxon>
        <taxon>Sordariomycetidae</taxon>
        <taxon>Sordariales</taxon>
        <taxon>Chaetomiaceae</taxon>
        <taxon>Staphylotrichum</taxon>
    </lineage>
</organism>
<dbReference type="AlphaFoldDB" id="A0AAD4F4T4"/>
<dbReference type="EMBL" id="JAHCVI010000001">
    <property type="protein sequence ID" value="KAG7293473.1"/>
    <property type="molecule type" value="Genomic_DNA"/>
</dbReference>
<evidence type="ECO:0000313" key="1">
    <source>
        <dbReference type="EMBL" id="KAG7293473.1"/>
    </source>
</evidence>
<sequence>MPGEEKPGPDREVARRYAEFRDVDKGPRPYFDDDLSPAFYVNGKRYEGKLEDYDPEFEFPLAEDEEDETWEPHEVCGDRIADDGFPELLVNHGGHGIDEILDVIDQLSAAGIPACVVGVRALRYYGAGRLTDEWDLCVPDGKLEAARQLVLSAETNGDSKYEVARPPYPVPGSLRHTFPCFRLKGYNFWFILTPSSDCFVDPSQPDHVERSKNGVPYASLVQFARSVLVQKLWADISDFIDGMDLDVEWGERNIGFDSLQKESEEFARLRDERLKSHKCDGGFSPHDMGRIWREEASSEAKERRIEPMKKGRYLTRWRRIKSPEDPRTKDRPV</sequence>
<comment type="caution">
    <text evidence="1">The sequence shown here is derived from an EMBL/GenBank/DDBJ whole genome shotgun (WGS) entry which is preliminary data.</text>
</comment>
<gene>
    <name evidence="1" type="ORF">NEMBOFW57_003524</name>
</gene>
<proteinExistence type="predicted"/>
<protein>
    <submittedName>
        <fullName evidence="1">Uncharacterized protein</fullName>
    </submittedName>
</protein>
<keyword evidence="2" id="KW-1185">Reference proteome</keyword>
<evidence type="ECO:0000313" key="2">
    <source>
        <dbReference type="Proteomes" id="UP001197093"/>
    </source>
</evidence>
<name>A0AAD4F4T4_9PEZI</name>